<dbReference type="GO" id="GO:0003677">
    <property type="term" value="F:DNA binding"/>
    <property type="evidence" value="ECO:0007669"/>
    <property type="project" value="UniProtKB-KW"/>
</dbReference>
<proteinExistence type="predicted"/>
<organism evidence="3 4">
    <name type="scientific">Salmonella enterica subsp. enterica serovar Macclesfield str. S-1643</name>
    <dbReference type="NCBI Taxonomy" id="1242107"/>
    <lineage>
        <taxon>Bacteria</taxon>
        <taxon>Pseudomonadati</taxon>
        <taxon>Pseudomonadota</taxon>
        <taxon>Gammaproteobacteria</taxon>
        <taxon>Enterobacterales</taxon>
        <taxon>Enterobacteriaceae</taxon>
        <taxon>Salmonella</taxon>
    </lineage>
</organism>
<dbReference type="EMBL" id="CP022117">
    <property type="protein sequence ID" value="ASG18976.1"/>
    <property type="molecule type" value="Genomic_DNA"/>
</dbReference>
<keyword evidence="1" id="KW-0238">DNA-binding</keyword>
<dbReference type="AlphaFoldDB" id="A0A2C9P6B0"/>
<dbReference type="SMART" id="SM00421">
    <property type="entry name" value="HTH_LUXR"/>
    <property type="match status" value="1"/>
</dbReference>
<dbReference type="PRINTS" id="PR00038">
    <property type="entry name" value="HTHLUXR"/>
</dbReference>
<evidence type="ECO:0000256" key="1">
    <source>
        <dbReference type="ARBA" id="ARBA00023125"/>
    </source>
</evidence>
<gene>
    <name evidence="3" type="ORF">LFZ25_14080</name>
</gene>
<evidence type="ECO:0000313" key="4">
    <source>
        <dbReference type="Proteomes" id="UP000197157"/>
    </source>
</evidence>
<dbReference type="GO" id="GO:0006355">
    <property type="term" value="P:regulation of DNA-templated transcription"/>
    <property type="evidence" value="ECO:0007669"/>
    <property type="project" value="InterPro"/>
</dbReference>
<dbReference type="Proteomes" id="UP000197157">
    <property type="component" value="Chromosome"/>
</dbReference>
<protein>
    <recommendedName>
        <fullName evidence="2">HTH luxR-type domain-containing protein</fullName>
    </recommendedName>
</protein>
<evidence type="ECO:0000313" key="3">
    <source>
        <dbReference type="EMBL" id="ASG18976.1"/>
    </source>
</evidence>
<evidence type="ECO:0000259" key="2">
    <source>
        <dbReference type="PROSITE" id="PS50043"/>
    </source>
</evidence>
<accession>A0A2C9P6B0</accession>
<sequence length="197" mass="22362">MTGSASSVLKTDTRLLSENLFLNYGLESLFKDVAIIVGNVNYIIFDIDDYYTVQHYITSTSKTVFIGIVTHNEYNFIDEHHAIYRIKVDASIAEWRELLILAAAGQSFPRSEKVRLTANERNVLAMLVKGMDIRQISCKLNVHLKTIYSVRYHVLTKLGCRTVLDYQILSVSKAFTHWLTINNVDNVISSVNSKVIA</sequence>
<dbReference type="InterPro" id="IPR016032">
    <property type="entry name" value="Sig_transdc_resp-reg_C-effctor"/>
</dbReference>
<feature type="domain" description="HTH luxR-type" evidence="2">
    <location>
        <begin position="109"/>
        <end position="174"/>
    </location>
</feature>
<dbReference type="InterPro" id="IPR036388">
    <property type="entry name" value="WH-like_DNA-bd_sf"/>
</dbReference>
<reference evidence="3 4" key="1">
    <citation type="submission" date="2017-06" db="EMBL/GenBank/DDBJ databases">
        <title>Salmonella reference genomes for public health.</title>
        <authorList>
            <person name="Robertson J."/>
            <person name="Yoshida C."/>
            <person name="Gurnik S."/>
            <person name="Nash J."/>
        </authorList>
    </citation>
    <scope>NUCLEOTIDE SEQUENCE [LARGE SCALE GENOMIC DNA]</scope>
    <source>
        <strain evidence="3 4">S-1643</strain>
    </source>
</reference>
<dbReference type="SUPFAM" id="SSF46894">
    <property type="entry name" value="C-terminal effector domain of the bipartite response regulators"/>
    <property type="match status" value="1"/>
</dbReference>
<dbReference type="Gene3D" id="1.10.10.10">
    <property type="entry name" value="Winged helix-like DNA-binding domain superfamily/Winged helix DNA-binding domain"/>
    <property type="match status" value="1"/>
</dbReference>
<dbReference type="Pfam" id="PF00196">
    <property type="entry name" value="GerE"/>
    <property type="match status" value="1"/>
</dbReference>
<name>A0A2C9P6B0_SALET</name>
<dbReference type="PROSITE" id="PS50043">
    <property type="entry name" value="HTH_LUXR_2"/>
    <property type="match status" value="1"/>
</dbReference>
<dbReference type="RefSeq" id="WP_088731289.1">
    <property type="nucleotide sequence ID" value="NZ_CP022117.1"/>
</dbReference>
<dbReference type="InterPro" id="IPR000792">
    <property type="entry name" value="Tscrpt_reg_LuxR_C"/>
</dbReference>